<reference evidence="1 2" key="1">
    <citation type="submission" date="2019-12" db="EMBL/GenBank/DDBJ databases">
        <title>Streptomyces sp. strain T44 isolated from rhizosphere soil of Broussonetia papyrifera.</title>
        <authorList>
            <person name="Mo P."/>
        </authorList>
    </citation>
    <scope>NUCLEOTIDE SEQUENCE [LARGE SCALE GENOMIC DNA]</scope>
    <source>
        <strain evidence="1 2">T44</strain>
    </source>
</reference>
<dbReference type="RefSeq" id="WP_158920624.1">
    <property type="nucleotide sequence ID" value="NZ_CP047020.1"/>
</dbReference>
<dbReference type="Pfam" id="PF14559">
    <property type="entry name" value="TPR_19"/>
    <property type="match status" value="1"/>
</dbReference>
<evidence type="ECO:0000313" key="1">
    <source>
        <dbReference type="EMBL" id="QHA04690.1"/>
    </source>
</evidence>
<dbReference type="SUPFAM" id="SSF48452">
    <property type="entry name" value="TPR-like"/>
    <property type="match status" value="1"/>
</dbReference>
<proteinExistence type="predicted"/>
<dbReference type="InterPro" id="IPR011990">
    <property type="entry name" value="TPR-like_helical_dom_sf"/>
</dbReference>
<accession>A0A6I6N3S0</accession>
<dbReference type="AlphaFoldDB" id="A0A6I6N3S0"/>
<name>A0A6I6N3S0_9ACTN</name>
<evidence type="ECO:0008006" key="3">
    <source>
        <dbReference type="Google" id="ProtNLM"/>
    </source>
</evidence>
<protein>
    <recommendedName>
        <fullName evidence="3">Tetratricopeptide repeat protein</fullName>
    </recommendedName>
</protein>
<sequence length="358" mass="38311">MSGVTAADRAGGDLAGGPRTTAGVIAMGNLDARIEGLAAQAVPGRLTAAGWGELVELTALRGHVGGRIDEVERVAALADMFVDRAPGDPRPLLARAGVAAHFHRFAAALDDLEAAAVLGLDRCTVDVERAAVCQAVGRYDEAHALCRRALSRRRDFGTVAAMARCHADNGGAAHEADEAAEAETWFLAARRAYRGVSPFPLAILEFQCGRMWLVRGGPARARTWLESAVARLPSYVPALGHLAEADAAEGRRAAAVERLRRLVLVSDDPEYATGLARLLGGCGASAEARFWRARAAARYEELMARHPEAYVDHAAEFWLTVGGDPQRALRLSLQNLAHRPTPRARALVDRARCRVGQR</sequence>
<keyword evidence="2" id="KW-1185">Reference proteome</keyword>
<dbReference type="Gene3D" id="1.25.40.10">
    <property type="entry name" value="Tetratricopeptide repeat domain"/>
    <property type="match status" value="1"/>
</dbReference>
<dbReference type="EMBL" id="CP047020">
    <property type="protein sequence ID" value="QHA04690.1"/>
    <property type="molecule type" value="Genomic_DNA"/>
</dbReference>
<dbReference type="KEGG" id="sbro:GQF42_16565"/>
<organism evidence="1 2">
    <name type="scientific">Streptomyces broussonetiae</name>
    <dbReference type="NCBI Taxonomy" id="2686304"/>
    <lineage>
        <taxon>Bacteria</taxon>
        <taxon>Bacillati</taxon>
        <taxon>Actinomycetota</taxon>
        <taxon>Actinomycetes</taxon>
        <taxon>Kitasatosporales</taxon>
        <taxon>Streptomycetaceae</taxon>
        <taxon>Streptomyces</taxon>
    </lineage>
</organism>
<gene>
    <name evidence="1" type="ORF">GQF42_16565</name>
</gene>
<evidence type="ECO:0000313" key="2">
    <source>
        <dbReference type="Proteomes" id="UP000436138"/>
    </source>
</evidence>
<dbReference type="Proteomes" id="UP000436138">
    <property type="component" value="Chromosome"/>
</dbReference>